<evidence type="ECO:0000259" key="4">
    <source>
        <dbReference type="Pfam" id="PF00535"/>
    </source>
</evidence>
<dbReference type="Proteomes" id="UP000248326">
    <property type="component" value="Unassembled WGS sequence"/>
</dbReference>
<feature type="domain" description="Glycosyltransferase 2-like" evidence="4">
    <location>
        <begin position="14"/>
        <end position="177"/>
    </location>
</feature>
<dbReference type="GO" id="GO:0016757">
    <property type="term" value="F:glycosyltransferase activity"/>
    <property type="evidence" value="ECO:0007669"/>
    <property type="project" value="UniProtKB-KW"/>
</dbReference>
<dbReference type="SUPFAM" id="SSF53448">
    <property type="entry name" value="Nucleotide-diphospho-sugar transferases"/>
    <property type="match status" value="1"/>
</dbReference>
<comment type="similarity">
    <text evidence="1">Belongs to the glycosyltransferase 2 family.</text>
</comment>
<proteinExistence type="inferred from homology"/>
<evidence type="ECO:0000313" key="6">
    <source>
        <dbReference type="Proteomes" id="UP000248326"/>
    </source>
</evidence>
<evidence type="ECO:0000313" key="5">
    <source>
        <dbReference type="EMBL" id="PYE55908.1"/>
    </source>
</evidence>
<keyword evidence="2" id="KW-0328">Glycosyltransferase</keyword>
<dbReference type="AlphaFoldDB" id="A0A318SEE3"/>
<accession>A0A318SEE3</accession>
<comment type="caution">
    <text evidence="5">The sequence shown here is derived from an EMBL/GenBank/DDBJ whole genome shotgun (WGS) entry which is preliminary data.</text>
</comment>
<evidence type="ECO:0000256" key="3">
    <source>
        <dbReference type="ARBA" id="ARBA00022679"/>
    </source>
</evidence>
<protein>
    <submittedName>
        <fullName evidence="5">Rhamnosyltransferase</fullName>
    </submittedName>
</protein>
<dbReference type="EMBL" id="QJSX01000002">
    <property type="protein sequence ID" value="PYE55908.1"/>
    <property type="molecule type" value="Genomic_DNA"/>
</dbReference>
<keyword evidence="3 5" id="KW-0808">Transferase</keyword>
<evidence type="ECO:0000256" key="2">
    <source>
        <dbReference type="ARBA" id="ARBA00022676"/>
    </source>
</evidence>
<dbReference type="RefSeq" id="WP_110885438.1">
    <property type="nucleotide sequence ID" value="NZ_QJSX01000002.1"/>
</dbReference>
<reference evidence="5 6" key="1">
    <citation type="submission" date="2018-06" db="EMBL/GenBank/DDBJ databases">
        <title>Genomic Encyclopedia of Type Strains, Phase IV (KMG-IV): sequencing the most valuable type-strain genomes for metagenomic binning, comparative biology and taxonomic classification.</title>
        <authorList>
            <person name="Goeker M."/>
        </authorList>
    </citation>
    <scope>NUCLEOTIDE SEQUENCE [LARGE SCALE GENOMIC DNA]</scope>
    <source>
        <strain evidence="5 6">DSM 18048</strain>
    </source>
</reference>
<dbReference type="OrthoDB" id="9790005at2"/>
<dbReference type="PANTHER" id="PTHR43179:SF12">
    <property type="entry name" value="GALACTOFURANOSYLTRANSFERASE GLFT2"/>
    <property type="match status" value="1"/>
</dbReference>
<name>A0A318SEE3_9DEIO</name>
<dbReference type="InterPro" id="IPR001173">
    <property type="entry name" value="Glyco_trans_2-like"/>
</dbReference>
<dbReference type="InterPro" id="IPR029044">
    <property type="entry name" value="Nucleotide-diphossugar_trans"/>
</dbReference>
<organism evidence="5 6">
    <name type="scientific">Deinococcus yavapaiensis KR-236</name>
    <dbReference type="NCBI Taxonomy" id="694435"/>
    <lineage>
        <taxon>Bacteria</taxon>
        <taxon>Thermotogati</taxon>
        <taxon>Deinococcota</taxon>
        <taxon>Deinococci</taxon>
        <taxon>Deinococcales</taxon>
        <taxon>Deinococcaceae</taxon>
        <taxon>Deinococcus</taxon>
    </lineage>
</organism>
<dbReference type="Pfam" id="PF00535">
    <property type="entry name" value="Glycos_transf_2"/>
    <property type="match status" value="1"/>
</dbReference>
<evidence type="ECO:0000256" key="1">
    <source>
        <dbReference type="ARBA" id="ARBA00006739"/>
    </source>
</evidence>
<keyword evidence="6" id="KW-1185">Reference proteome</keyword>
<sequence length="314" mass="35422">MCELKEPKLVKVGIIVPTLNPGIQAEALISAVSKQTLQPLLRVAIDSASTDDSVRLWREAGWDVLEIERGRFDHGGTRNFAAHYASEADVLVFLTQDAQPISRDWLKRLVAPLASGEVAATFGRQLPRPQASLFERYARFFNYPPVSHRMTRADIPTRGVKAFFFSNVCSAVRRDAFFKVGGFPERTIMNEDMLLAGRFLKHGYAIGYVADAPVMHSHEYTLAQQFRRNFDVGVFFADFAEELEGASVGREGVRFVLGQTKYALRHGRPDLLPVVVVEAAVKYTAFQIGKRHAFLPRRVKQVLSMHKYHWEKQG</sequence>
<dbReference type="PANTHER" id="PTHR43179">
    <property type="entry name" value="RHAMNOSYLTRANSFERASE WBBL"/>
    <property type="match status" value="1"/>
</dbReference>
<gene>
    <name evidence="5" type="ORF">DES52_102274</name>
</gene>
<dbReference type="Gene3D" id="3.90.550.10">
    <property type="entry name" value="Spore Coat Polysaccharide Biosynthesis Protein SpsA, Chain A"/>
    <property type="match status" value="1"/>
</dbReference>